<protein>
    <submittedName>
        <fullName evidence="2">Uncharacterized protein</fullName>
    </submittedName>
</protein>
<evidence type="ECO:0000256" key="1">
    <source>
        <dbReference type="SAM" id="Coils"/>
    </source>
</evidence>
<proteinExistence type="predicted"/>
<organism evidence="2 3">
    <name type="scientific">Magallana gigas</name>
    <name type="common">Pacific oyster</name>
    <name type="synonym">Crassostrea gigas</name>
    <dbReference type="NCBI Taxonomy" id="29159"/>
    <lineage>
        <taxon>Eukaryota</taxon>
        <taxon>Metazoa</taxon>
        <taxon>Spiralia</taxon>
        <taxon>Lophotrochozoa</taxon>
        <taxon>Mollusca</taxon>
        <taxon>Bivalvia</taxon>
        <taxon>Autobranchia</taxon>
        <taxon>Pteriomorphia</taxon>
        <taxon>Ostreida</taxon>
        <taxon>Ostreoidea</taxon>
        <taxon>Ostreidae</taxon>
        <taxon>Magallana</taxon>
    </lineage>
</organism>
<dbReference type="Proteomes" id="UP000005408">
    <property type="component" value="Unassembled WGS sequence"/>
</dbReference>
<dbReference type="EnsemblMetazoa" id="G1127.1">
    <property type="protein sequence ID" value="G1127.1:cds"/>
    <property type="gene ID" value="G1127"/>
</dbReference>
<feature type="coiled-coil region" evidence="1">
    <location>
        <begin position="77"/>
        <end position="110"/>
    </location>
</feature>
<name>A0A8W8HWD9_MAGGI</name>
<dbReference type="AlphaFoldDB" id="A0A8W8HWD9"/>
<accession>A0A8W8HWD9</accession>
<evidence type="ECO:0000313" key="2">
    <source>
        <dbReference type="EnsemblMetazoa" id="G1127.1:cds"/>
    </source>
</evidence>
<keyword evidence="1" id="KW-0175">Coiled coil</keyword>
<keyword evidence="3" id="KW-1185">Reference proteome</keyword>
<evidence type="ECO:0000313" key="3">
    <source>
        <dbReference type="Proteomes" id="UP000005408"/>
    </source>
</evidence>
<reference evidence="2" key="1">
    <citation type="submission" date="2022-08" db="UniProtKB">
        <authorList>
            <consortium name="EnsemblMetazoa"/>
        </authorList>
    </citation>
    <scope>IDENTIFICATION</scope>
    <source>
        <strain evidence="2">05x7-T-G4-1.051#20</strain>
    </source>
</reference>
<sequence>MGILQSCLARNNKVGVMGKEEAEEYVKVIRAMVTEEVTEKKGGVAFGLSFISEEGAPKPVPTRLVCSDKEEDFEKWRENQEKAHAEKQDRAQQRREEALVQKKIENAHKETERLEKYVNAGDG</sequence>